<protein>
    <submittedName>
        <fullName evidence="1">NAD(P)-binding protein</fullName>
    </submittedName>
</protein>
<organism evidence="1 2">
    <name type="scientific">Thermosipho ferrireducens</name>
    <dbReference type="NCBI Taxonomy" id="2571116"/>
    <lineage>
        <taxon>Bacteria</taxon>
        <taxon>Thermotogati</taxon>
        <taxon>Thermotogota</taxon>
        <taxon>Thermotogae</taxon>
        <taxon>Thermotogales</taxon>
        <taxon>Fervidobacteriaceae</taxon>
        <taxon>Thermosipho</taxon>
    </lineage>
</organism>
<dbReference type="EMBL" id="CP071446">
    <property type="protein sequence ID" value="QTA38497.1"/>
    <property type="molecule type" value="Genomic_DNA"/>
</dbReference>
<proteinExistence type="predicted"/>
<evidence type="ECO:0000313" key="1">
    <source>
        <dbReference type="EMBL" id="QTA38497.1"/>
    </source>
</evidence>
<dbReference type="PANTHER" id="PTHR21197:SF0">
    <property type="entry name" value="UDP-GALACTOPYRANOSE MUTASE"/>
    <property type="match status" value="1"/>
</dbReference>
<dbReference type="RefSeq" id="WP_207567214.1">
    <property type="nucleotide sequence ID" value="NZ_CP071446.1"/>
</dbReference>
<name>A0ABX7S7C9_9BACT</name>
<gene>
    <name evidence="1" type="ORF">JYK00_02970</name>
</gene>
<accession>A0ABX7S7C9</accession>
<evidence type="ECO:0000313" key="2">
    <source>
        <dbReference type="Proteomes" id="UP000671862"/>
    </source>
</evidence>
<dbReference type="InterPro" id="IPR036188">
    <property type="entry name" value="FAD/NAD-bd_sf"/>
</dbReference>
<dbReference type="SUPFAM" id="SSF51971">
    <property type="entry name" value="Nucleotide-binding domain"/>
    <property type="match status" value="1"/>
</dbReference>
<dbReference type="Proteomes" id="UP000671862">
    <property type="component" value="Chromosome"/>
</dbReference>
<dbReference type="Pfam" id="PF13450">
    <property type="entry name" value="NAD_binding_8"/>
    <property type="match status" value="1"/>
</dbReference>
<reference evidence="1 2" key="1">
    <citation type="submission" date="2021-03" db="EMBL/GenBank/DDBJ databases">
        <title>Thermosipho ferrireducens sp.nov., an anaerobic thermophilic iron-reducing bacterium isolated from a deep-sea hydrothermal sulfide deposits.</title>
        <authorList>
            <person name="Zeng X."/>
            <person name="Chen Y."/>
            <person name="Shao Z."/>
        </authorList>
    </citation>
    <scope>NUCLEOTIDE SEQUENCE [LARGE SCALE GENOMIC DNA]</scope>
    <source>
        <strain evidence="1 2">JL129W03</strain>
    </source>
</reference>
<sequence length="423" mass="50231">MKICIIGAGITGLSVGKLLSNDHDVTIYEKKNHIGGIAYVKDVNGVAYHLVGGHCLNSKNQKVLDFIFNKVLPKENWHIVKRISKIYFRGHYISYPIEFSVKEIATFDKDLAFNITKDFFEAKFQNPQNLAEWFEQKFGKTLAHEYFIPYNRKIWNMAPEKMDYLWVKDKLPIPNKRDFFESLIGVKRDIMPHNVFYYPNTNSQNTFIEALAKDLKVINNFEVFSIEKRNNKWIVNNQYEYDIVISTVPLNMLPFIVKNVPVKIKDYARKLKYNKVTTVLWKTKPIKFTWTYYPAPDTIFHRHIHIGNFFQPMQNYTITESIGERSYEEMVSEGRKFDYLLEPLDYHVSDHAYVVFDHNYKKSKEMIKEYFQKIGIFSIGRFGEWEYYNMDVCIEKAMELVERINRNILLPMKVEQKKSRMLE</sequence>
<keyword evidence="2" id="KW-1185">Reference proteome</keyword>
<dbReference type="PANTHER" id="PTHR21197">
    <property type="entry name" value="UDP-GALACTOPYRANOSE MUTASE"/>
    <property type="match status" value="1"/>
</dbReference>
<dbReference type="Gene3D" id="3.50.50.60">
    <property type="entry name" value="FAD/NAD(P)-binding domain"/>
    <property type="match status" value="1"/>
</dbReference>